<keyword evidence="1" id="KW-0175">Coiled coil</keyword>
<comment type="caution">
    <text evidence="3">The sequence shown here is derived from an EMBL/GenBank/DDBJ whole genome shotgun (WGS) entry which is preliminary data.</text>
</comment>
<dbReference type="Pfam" id="PF07508">
    <property type="entry name" value="Recombinase"/>
    <property type="match status" value="1"/>
</dbReference>
<dbReference type="Gene3D" id="3.90.1750.20">
    <property type="entry name" value="Putative Large Serine Recombinase, Chain B, Domain 2"/>
    <property type="match status" value="1"/>
</dbReference>
<protein>
    <recommendedName>
        <fullName evidence="2">Recombinase domain-containing protein</fullName>
    </recommendedName>
</protein>
<dbReference type="EMBL" id="QBKT01000005">
    <property type="protein sequence ID" value="PTX61120.1"/>
    <property type="molecule type" value="Genomic_DNA"/>
</dbReference>
<dbReference type="Proteomes" id="UP000244090">
    <property type="component" value="Unassembled WGS sequence"/>
</dbReference>
<accession>A0A2T6BYG3</accession>
<name>A0A2T6BYG3_9FLAO</name>
<dbReference type="InterPro" id="IPR038109">
    <property type="entry name" value="DNA_bind_recomb_sf"/>
</dbReference>
<feature type="coiled-coil region" evidence="1">
    <location>
        <begin position="138"/>
        <end position="172"/>
    </location>
</feature>
<evidence type="ECO:0000259" key="2">
    <source>
        <dbReference type="Pfam" id="PF07508"/>
    </source>
</evidence>
<keyword evidence="4" id="KW-1185">Reference proteome</keyword>
<evidence type="ECO:0000256" key="1">
    <source>
        <dbReference type="SAM" id="Coils"/>
    </source>
</evidence>
<dbReference type="OrthoDB" id="9815006at2"/>
<sequence>MSKYLRNPFYCGIIVSPLLPDEIIEGKQEPLVSREVFLKINNLLQSRKDVRKYNSEDENLPLKTFVRSLSCDTPYTGYIVRLKDLYYYKNRRKGSKENRSAKKMHQTFLEFLRSFQLSDSKYIEPLKEIIEEKFIELNAEKIEDAKNAKNQLNAIQRKIDRLEERFVFEEISKPQFQKFNEKLKVEKKRIRETLFKKQIQ</sequence>
<organism evidence="3 4">
    <name type="scientific">Kordia periserrulae</name>
    <dbReference type="NCBI Taxonomy" id="701523"/>
    <lineage>
        <taxon>Bacteria</taxon>
        <taxon>Pseudomonadati</taxon>
        <taxon>Bacteroidota</taxon>
        <taxon>Flavobacteriia</taxon>
        <taxon>Flavobacteriales</taxon>
        <taxon>Flavobacteriaceae</taxon>
        <taxon>Kordia</taxon>
    </lineage>
</organism>
<dbReference type="RefSeq" id="WP_108115227.1">
    <property type="nucleotide sequence ID" value="NZ_QBKT01000005.1"/>
</dbReference>
<proteinExistence type="predicted"/>
<evidence type="ECO:0000313" key="4">
    <source>
        <dbReference type="Proteomes" id="UP000244090"/>
    </source>
</evidence>
<dbReference type="AlphaFoldDB" id="A0A2T6BYG3"/>
<feature type="domain" description="Recombinase" evidence="2">
    <location>
        <begin position="2"/>
        <end position="47"/>
    </location>
</feature>
<dbReference type="InterPro" id="IPR011109">
    <property type="entry name" value="DNA_bind_recombinase_dom"/>
</dbReference>
<evidence type="ECO:0000313" key="3">
    <source>
        <dbReference type="EMBL" id="PTX61120.1"/>
    </source>
</evidence>
<gene>
    <name evidence="3" type="ORF">C8N46_105276</name>
</gene>
<reference evidence="3 4" key="1">
    <citation type="submission" date="2018-04" db="EMBL/GenBank/DDBJ databases">
        <title>Genomic Encyclopedia of Archaeal and Bacterial Type Strains, Phase II (KMG-II): from individual species to whole genera.</title>
        <authorList>
            <person name="Goeker M."/>
        </authorList>
    </citation>
    <scope>NUCLEOTIDE SEQUENCE [LARGE SCALE GENOMIC DNA]</scope>
    <source>
        <strain evidence="3 4">DSM 25731</strain>
    </source>
</reference>